<feature type="repeat" description="ANK" evidence="14">
    <location>
        <begin position="1766"/>
        <end position="1798"/>
    </location>
</feature>
<reference evidence="21" key="1">
    <citation type="submission" date="2021-01" db="EMBL/GenBank/DDBJ databases">
        <authorList>
            <consortium name="Genoscope - CEA"/>
            <person name="William W."/>
        </authorList>
    </citation>
    <scope>NUCLEOTIDE SEQUENCE</scope>
</reference>
<feature type="repeat" description="ANK" evidence="14">
    <location>
        <begin position="633"/>
        <end position="665"/>
    </location>
</feature>
<keyword evidence="14" id="KW-0040">ANK repeat</keyword>
<keyword evidence="5" id="KW-0677">Repeat</keyword>
<feature type="compositionally biased region" description="Basic and acidic residues" evidence="17">
    <location>
        <begin position="176"/>
        <end position="186"/>
    </location>
</feature>
<dbReference type="GO" id="GO:0070212">
    <property type="term" value="P:protein poly-ADP-ribosylation"/>
    <property type="evidence" value="ECO:0007669"/>
    <property type="project" value="TreeGrafter"/>
</dbReference>
<dbReference type="Pfam" id="PF00644">
    <property type="entry name" value="PARP"/>
    <property type="match status" value="1"/>
</dbReference>
<dbReference type="Pfam" id="PF12796">
    <property type="entry name" value="Ank_2"/>
    <property type="match status" value="4"/>
</dbReference>
<feature type="region of interest" description="Disordered" evidence="17">
    <location>
        <begin position="302"/>
        <end position="358"/>
    </location>
</feature>
<dbReference type="FunFam" id="3.90.228.10:FF:000019">
    <property type="entry name" value="Poly [ADP-ribose] polymerase"/>
    <property type="match status" value="1"/>
</dbReference>
<comment type="catalytic activity">
    <reaction evidence="13">
        <text>NAD(+) + (ADP-D-ribosyl)n-acceptor = nicotinamide + (ADP-D-ribosyl)n+1-acceptor + H(+).</text>
        <dbReference type="EC" id="2.4.2.30"/>
    </reaction>
</comment>
<feature type="coiled-coil region" evidence="16">
    <location>
        <begin position="924"/>
        <end position="951"/>
    </location>
</feature>
<evidence type="ECO:0000256" key="14">
    <source>
        <dbReference type="PROSITE-ProRule" id="PRU00023"/>
    </source>
</evidence>
<keyword evidence="3" id="KW-0548">Nucleotidyltransferase</keyword>
<feature type="compositionally biased region" description="Low complexity" evidence="17">
    <location>
        <begin position="336"/>
        <end position="348"/>
    </location>
</feature>
<dbReference type="CDD" id="cd07997">
    <property type="entry name" value="WGR_PARP"/>
    <property type="match status" value="1"/>
</dbReference>
<evidence type="ECO:0000256" key="11">
    <source>
        <dbReference type="ARBA" id="ARBA00023242"/>
    </source>
</evidence>
<evidence type="ECO:0000313" key="22">
    <source>
        <dbReference type="Proteomes" id="UP000692954"/>
    </source>
</evidence>
<evidence type="ECO:0000256" key="9">
    <source>
        <dbReference type="ARBA" id="ARBA00023027"/>
    </source>
</evidence>
<evidence type="ECO:0000256" key="1">
    <source>
        <dbReference type="ARBA" id="ARBA00022676"/>
    </source>
</evidence>
<feature type="domain" description="PARP catalytic" evidence="18">
    <location>
        <begin position="2316"/>
        <end position="2575"/>
    </location>
</feature>
<gene>
    <name evidence="21" type="ORF">PSON_ATCC_30995.1.T0590064</name>
</gene>
<dbReference type="SMART" id="SM00773">
    <property type="entry name" value="WGR"/>
    <property type="match status" value="1"/>
</dbReference>
<dbReference type="PANTHER" id="PTHR10459:SF60">
    <property type="entry name" value="POLY [ADP-RIBOSE] POLYMERASE 2"/>
    <property type="match status" value="1"/>
</dbReference>
<dbReference type="EC" id="2.4.2.-" evidence="15"/>
<dbReference type="FunFam" id="1.25.40.20:FF:000714">
    <property type="entry name" value="Poly [ADP-ribose] polymerase"/>
    <property type="match status" value="1"/>
</dbReference>
<feature type="repeat" description="ANK" evidence="14">
    <location>
        <begin position="697"/>
        <end position="729"/>
    </location>
</feature>
<evidence type="ECO:0000256" key="7">
    <source>
        <dbReference type="ARBA" id="ARBA00022771"/>
    </source>
</evidence>
<evidence type="ECO:0000256" key="2">
    <source>
        <dbReference type="ARBA" id="ARBA00022679"/>
    </source>
</evidence>
<feature type="region of interest" description="Disordered" evidence="17">
    <location>
        <begin position="1586"/>
        <end position="1614"/>
    </location>
</feature>
<dbReference type="GO" id="GO:0008270">
    <property type="term" value="F:zinc ion binding"/>
    <property type="evidence" value="ECO:0007669"/>
    <property type="project" value="UniProtKB-KW"/>
</dbReference>
<dbReference type="Proteomes" id="UP000692954">
    <property type="component" value="Unassembled WGS sequence"/>
</dbReference>
<dbReference type="GO" id="GO:0016779">
    <property type="term" value="F:nucleotidyltransferase activity"/>
    <property type="evidence" value="ECO:0007669"/>
    <property type="project" value="UniProtKB-KW"/>
</dbReference>
<feature type="compositionally biased region" description="Basic and acidic residues" evidence="17">
    <location>
        <begin position="311"/>
        <end position="322"/>
    </location>
</feature>
<dbReference type="FunFam" id="1.25.40.20:FF:000822">
    <property type="entry name" value="Poly [ADP-ribose] polymerase"/>
    <property type="match status" value="1"/>
</dbReference>
<dbReference type="OrthoDB" id="2017365at2759"/>
<feature type="repeat" description="ANK" evidence="14">
    <location>
        <begin position="730"/>
        <end position="762"/>
    </location>
</feature>
<feature type="repeat" description="ANK" evidence="14">
    <location>
        <begin position="763"/>
        <end position="795"/>
    </location>
</feature>
<evidence type="ECO:0000313" key="21">
    <source>
        <dbReference type="EMBL" id="CAD8092465.1"/>
    </source>
</evidence>
<feature type="domain" description="PARP alpha-helical" evidence="19">
    <location>
        <begin position="2173"/>
        <end position="2306"/>
    </location>
</feature>
<keyword evidence="16" id="KW-0175">Coiled coil</keyword>
<accession>A0A8S1NSZ1</accession>
<feature type="compositionally biased region" description="Acidic residues" evidence="17">
    <location>
        <begin position="187"/>
        <end position="209"/>
    </location>
</feature>
<dbReference type="InterPro" id="IPR008893">
    <property type="entry name" value="WGR_domain"/>
</dbReference>
<dbReference type="FunFam" id="1.20.142.10:FF:000002">
    <property type="entry name" value="Poly [ADP-ribose] polymerase"/>
    <property type="match status" value="1"/>
</dbReference>
<evidence type="ECO:0000256" key="8">
    <source>
        <dbReference type="ARBA" id="ARBA00022833"/>
    </source>
</evidence>
<dbReference type="InterPro" id="IPR012317">
    <property type="entry name" value="Poly(ADP-ribose)pol_cat_dom"/>
</dbReference>
<keyword evidence="22" id="KW-1185">Reference proteome</keyword>
<feature type="compositionally biased region" description="Acidic residues" evidence="17">
    <location>
        <begin position="1091"/>
        <end position="1101"/>
    </location>
</feature>
<keyword evidence="2 15" id="KW-0808">Transferase</keyword>
<dbReference type="CDD" id="cd01437">
    <property type="entry name" value="parp_like"/>
    <property type="match status" value="1"/>
</dbReference>
<dbReference type="GO" id="GO:0003950">
    <property type="term" value="F:NAD+ poly-ADP-ribosyltransferase activity"/>
    <property type="evidence" value="ECO:0007669"/>
    <property type="project" value="UniProtKB-UniRule"/>
</dbReference>
<dbReference type="InterPro" id="IPR004102">
    <property type="entry name" value="Poly(ADP-ribose)pol_reg_dom"/>
</dbReference>
<feature type="repeat" description="ANK" evidence="14">
    <location>
        <begin position="796"/>
        <end position="828"/>
    </location>
</feature>
<dbReference type="InterPro" id="IPR002110">
    <property type="entry name" value="Ankyrin_rpt"/>
</dbReference>
<comment type="caution">
    <text evidence="21">The sequence shown here is derived from an EMBL/GenBank/DDBJ whole genome shotgun (WGS) entry which is preliminary data.</text>
</comment>
<comment type="similarity">
    <text evidence="12">Belongs to the ARTD/PARP family.</text>
</comment>
<name>A0A8S1NSZ1_9CILI</name>
<evidence type="ECO:0000256" key="16">
    <source>
        <dbReference type="SAM" id="Coils"/>
    </source>
</evidence>
<dbReference type="PROSITE" id="PS50088">
    <property type="entry name" value="ANK_REPEAT"/>
    <property type="match status" value="7"/>
</dbReference>
<feature type="region of interest" description="Disordered" evidence="17">
    <location>
        <begin position="1087"/>
        <end position="1135"/>
    </location>
</feature>
<evidence type="ECO:0000256" key="12">
    <source>
        <dbReference type="ARBA" id="ARBA00024347"/>
    </source>
</evidence>
<feature type="repeat" description="ANK" evidence="14">
    <location>
        <begin position="1545"/>
        <end position="1577"/>
    </location>
</feature>
<feature type="compositionally biased region" description="Basic and acidic residues" evidence="17">
    <location>
        <begin position="231"/>
        <end position="242"/>
    </location>
</feature>
<dbReference type="PROSITE" id="PS50297">
    <property type="entry name" value="ANK_REP_REGION"/>
    <property type="match status" value="6"/>
</dbReference>
<dbReference type="SMART" id="SM00248">
    <property type="entry name" value="ANK"/>
    <property type="match status" value="19"/>
</dbReference>
<dbReference type="Pfam" id="PF05406">
    <property type="entry name" value="WGR"/>
    <property type="match status" value="1"/>
</dbReference>
<keyword evidence="10" id="KW-0238">DNA-binding</keyword>
<keyword evidence="8" id="KW-0862">Zinc</keyword>
<dbReference type="GO" id="GO:0003677">
    <property type="term" value="F:DNA binding"/>
    <property type="evidence" value="ECO:0007669"/>
    <property type="project" value="UniProtKB-KW"/>
</dbReference>
<dbReference type="GO" id="GO:0005730">
    <property type="term" value="C:nucleolus"/>
    <property type="evidence" value="ECO:0007669"/>
    <property type="project" value="TreeGrafter"/>
</dbReference>
<dbReference type="Pfam" id="PF02877">
    <property type="entry name" value="PARP_reg"/>
    <property type="match status" value="1"/>
</dbReference>
<evidence type="ECO:0000256" key="10">
    <source>
        <dbReference type="ARBA" id="ARBA00023125"/>
    </source>
</evidence>
<keyword evidence="6" id="KW-0013">ADP-ribosylation</keyword>
<dbReference type="GO" id="GO:1990404">
    <property type="term" value="F:NAD+-protein mono-ADP-ribosyltransferase activity"/>
    <property type="evidence" value="ECO:0007669"/>
    <property type="project" value="TreeGrafter"/>
</dbReference>
<keyword evidence="4" id="KW-0479">Metal-binding</keyword>
<keyword evidence="1 15" id="KW-0328">Glycosyltransferase</keyword>
<evidence type="ECO:0000256" key="13">
    <source>
        <dbReference type="ARBA" id="ARBA00033987"/>
    </source>
</evidence>
<dbReference type="PROSITE" id="PS51977">
    <property type="entry name" value="WGR"/>
    <property type="match status" value="1"/>
</dbReference>
<feature type="region of interest" description="Disordered" evidence="17">
    <location>
        <begin position="115"/>
        <end position="284"/>
    </location>
</feature>
<feature type="compositionally biased region" description="Acidic residues" evidence="17">
    <location>
        <begin position="1110"/>
        <end position="1134"/>
    </location>
</feature>
<feature type="compositionally biased region" description="Acidic residues" evidence="17">
    <location>
        <begin position="136"/>
        <end position="146"/>
    </location>
</feature>
<evidence type="ECO:0000256" key="5">
    <source>
        <dbReference type="ARBA" id="ARBA00022737"/>
    </source>
</evidence>
<feature type="compositionally biased region" description="Acidic residues" evidence="17">
    <location>
        <begin position="252"/>
        <end position="264"/>
    </location>
</feature>
<dbReference type="EMBL" id="CAJJDN010000059">
    <property type="protein sequence ID" value="CAD8092465.1"/>
    <property type="molecule type" value="Genomic_DNA"/>
</dbReference>
<dbReference type="InterPro" id="IPR050800">
    <property type="entry name" value="ARTD/PARP"/>
</dbReference>
<evidence type="ECO:0000256" key="6">
    <source>
        <dbReference type="ARBA" id="ARBA00022765"/>
    </source>
</evidence>
<evidence type="ECO:0000259" key="19">
    <source>
        <dbReference type="PROSITE" id="PS51060"/>
    </source>
</evidence>
<organism evidence="21 22">
    <name type="scientific">Paramecium sonneborni</name>
    <dbReference type="NCBI Taxonomy" id="65129"/>
    <lineage>
        <taxon>Eukaryota</taxon>
        <taxon>Sar</taxon>
        <taxon>Alveolata</taxon>
        <taxon>Ciliophora</taxon>
        <taxon>Intramacronucleata</taxon>
        <taxon>Oligohymenophorea</taxon>
        <taxon>Peniculida</taxon>
        <taxon>Parameciidae</taxon>
        <taxon>Paramecium</taxon>
    </lineage>
</organism>
<evidence type="ECO:0000259" key="18">
    <source>
        <dbReference type="PROSITE" id="PS51059"/>
    </source>
</evidence>
<keyword evidence="7" id="KW-0863">Zinc-finger</keyword>
<feature type="compositionally biased region" description="Basic and acidic residues" evidence="17">
    <location>
        <begin position="1586"/>
        <end position="1601"/>
    </location>
</feature>
<dbReference type="PROSITE" id="PS51059">
    <property type="entry name" value="PARP_CATALYTIC"/>
    <property type="match status" value="1"/>
</dbReference>
<dbReference type="GO" id="GO:0006302">
    <property type="term" value="P:double-strand break repair"/>
    <property type="evidence" value="ECO:0007669"/>
    <property type="project" value="TreeGrafter"/>
</dbReference>
<keyword evidence="11" id="KW-0539">Nucleus</keyword>
<dbReference type="PANTHER" id="PTHR10459">
    <property type="entry name" value="DNA LIGASE"/>
    <property type="match status" value="1"/>
</dbReference>
<evidence type="ECO:0000256" key="3">
    <source>
        <dbReference type="ARBA" id="ARBA00022695"/>
    </source>
</evidence>
<evidence type="ECO:0000259" key="20">
    <source>
        <dbReference type="PROSITE" id="PS51977"/>
    </source>
</evidence>
<evidence type="ECO:0000256" key="15">
    <source>
        <dbReference type="RuleBase" id="RU362114"/>
    </source>
</evidence>
<dbReference type="PROSITE" id="PS51060">
    <property type="entry name" value="PARP_ALPHA_HD"/>
    <property type="match status" value="1"/>
</dbReference>
<evidence type="ECO:0000256" key="17">
    <source>
        <dbReference type="SAM" id="MobiDB-lite"/>
    </source>
</evidence>
<proteinExistence type="inferred from homology"/>
<sequence>MKTRRQKSEPKYAYQYKKDQILGQSENGQPLLYKVVEDMKTNDHRSQLRVVKLEQQEKLKDGKVVYKEAEELLLSVKERTKVVDDVEVKSAKPNPRSKSAVTFFTFPQDTLQEIAKNMKQVPANTKQQKKQVSSESESENEEEEEEPPKKYTIKKGQKQQVKGQHEIKQVKNKQRKQQEKENSDNKDNEEEDKEEDEEEDKEELNEEDEKEVKLSKKRSFQKQTKSLVENIQKEKEGKVQKRDGKKQKKDDTEESEQDEEENESEIFQKVQKQQIKKSSDTKQLSQLVQDTSQILQILKESQQKGRVQTQKQKEDNENEEKSQQFSIDSKKKKGSKNNSALKSKSQSSQPDKFIKGKVNPNYQDIRNICEQFEGASSKFHDYSSIIMNNKELIRAAQTGNKKLLQDIFTNSQKISNLFQRWGPENEINALELIFQRQDKEMLLQFIKSIGKLKLGVTPKCSLKEITTGYNDKFAYGTRTRKVALSRGGREGNNAFVYDLNQDDSLGRYQIQRLMKIETEPEFFGLMIAQLGNEHQYYDAIAMAVRCGNWRTAGYLVQKAMERGHMYGYNQVHVDVLNYTNATRIGNIKKPSATKKTIGLYLITPIHCAAINPNHSCLQKLLEISQEFNILDEIHRKPVHYAAVSQTNDCLKYLLENGIDAREGDRFKNTPLMLAAQNGRAHNIELLVSNNIDGKNKDGNAAIHLACIGGHLETVQILLKNGAQINQPGQFKMTPLIIASAYGHYDLVKYLIEQGAKVLSKDKYGRSSCIMAARNGNLKILSILLYNGAEFNMPDSSKNTPLHYAAAYGFPECIEELMKAGADQNLPNSWKLTPLSVALQKNHLGVVKILLNYPSTDVNCKDDEGRTLISSSLNRFNADSFEYMKYLILEKNANVKTPDLQDKTPLHYAVLISRKNVKQYYQKWNEMMKAEKQDIKNNYEQLISDLIELLINAGADANVPDVNGQTPFIQALMSQNFKTAELIMKLTVPKFDFIDNKDKNILHKLIECKLFLNPKGYTILENVIKTVDQSYINQYDENGWNPLLYLISEYTKTAQQQHYQIYNKKIQQLQVKLFEQKISELPPEKVQIDEEIKLDEEEEQEQERDLSKVVDDDETSDQDLSEEDVDEEEDQDEEEIQYKRKKTAFKNPQIILNTPQPKLLSGIKTNTKISKHDSFYANSQNQFQQEQQLQAGGDIYHQKTFYYNSKPIIIHLIKEQVDQLKQEALQASFLIQETVLKLFKLLINFGANSNSIVIKRKKFRQADQLQQDQQETKEDPFIDEGSYTIAHFVFRSFHSVSFLQGLQRISNISLKETTHNNISPIHLFATTCNKYLICGRKQEASETFLKFVINHVDIKVKDFNLNTPTSILGLRYNEDLNWFIEYLLVYGGCIDNLNKNNEVPLQKWVKMNNVKVVEFFLSQFRADPNFRDKHKRTALHHAINSSNSQADASFEMEHLLIMNNANTNVIDYLQRTPLFYAFTKFNKQNDFSEIDPFETVSSILADKNCSVNCLDIYKRSPLHYAALRGSVISGRYMIKMNAMVDDIDIYGNTPLGLAFISGHSNFCTMLIDNKANVNRNAIVIDIEKVRQEEKKQRQERREKGEEVETDDEGLSNSIETENNNISGLQGGLFGGVRLPTFPNKVISRNAFGQNTQLNQLPQPTKFSPGTYSYFKLAIKQGWQGVAYLLITDGYDLQRAIEDAMMEDQFKLVRTLLLKVKEDSVIQKCNHNNQNLFHIFAIKGRNCSQDMAILIANELSRRGIDKNPTDNLMNTPLHYACQNNFPQMIKYLLNRNSDPNAFNSDKNTPFSIRLQSNYKVFADPVELGLWTNSKVNLNVKFNVNKKDYCLTPLLYLIQEYHVEDEILLTKFTDAGCDINERTEKGDTSLILAIKNNSLKLVNFILHHPQFQKEAHISDSNQRSPIHHVVQPLEFGSYENIEMLETLAKFFDVNLIDKFGKTALDYAFDQDSGVMTRVLRNLKAVQNLKQKQPRLPTSVISQAQWVEKELDIEADAQKFLDQFGDQLDDSKLDYKNQVDSYAVLTGKLEVLVDKDIGPYSLLMTKVDIGNGLYSENVFYKMQVLHEINRNVFILFTRWGRIGNGGQHQQTPFESSEAAIKEFNKIFSNKSGGNNWRKIKTAEEEFVKKPGKYQLMNIKKQKNHKQLMTPFDFSKNSPYPTCKLDGTIKRFILQFIQVKLYQKDLQEFHVDMEFLPIERLDRKQLEVGKAILNELTDSVEELKQLRQKGEIDVKKILQISFEIADKSSRFYELIPMIEQRTEPLHPLDSIEAINQKLLLIETLLNFEITSKILLGAHLMKQSINPLNYCFNALNVRVITLHQEHPEFKLIHQYINQSSSPKISNIFAIERRGEAERFEINKQYNRLLLWHGSKISNFMGILAQGLKVAPPWALNTGAMFGKGIYFADMFQKSYAYTDDWSLHYNSYKGLFQQGGGHWKKQQKVVKDEQEEIQRYRYMLLCEVAVGKSQELYQADYVQNLPKKYQSVKGCGRRGPDYKQSVILSNGCKVPVGQCIEYSEPKKKDKEGKPIQYYLQHNEYIIYDETKVKFRYLVQLDTMDTIDEY</sequence>
<keyword evidence="9 15" id="KW-0520">NAD</keyword>
<protein>
    <recommendedName>
        <fullName evidence="15">Poly [ADP-ribose] polymerase</fullName>
        <shortName evidence="15">PARP</shortName>
        <ecNumber evidence="15">2.4.2.-</ecNumber>
    </recommendedName>
</protein>
<feature type="domain" description="WGR" evidence="20">
    <location>
        <begin position="2040"/>
        <end position="2145"/>
    </location>
</feature>
<evidence type="ECO:0000256" key="4">
    <source>
        <dbReference type="ARBA" id="ARBA00022723"/>
    </source>
</evidence>